<dbReference type="GO" id="GO:0047974">
    <property type="term" value="F:guanosine deaminase activity"/>
    <property type="evidence" value="ECO:0007669"/>
    <property type="project" value="TreeGrafter"/>
</dbReference>
<name>A0A9D2DEI4_9BACT</name>
<keyword evidence="3" id="KW-0378">Hydrolase</keyword>
<dbReference type="Gene3D" id="3.40.140.10">
    <property type="entry name" value="Cytidine Deaminase, domain 2"/>
    <property type="match status" value="1"/>
</dbReference>
<evidence type="ECO:0000256" key="3">
    <source>
        <dbReference type="ARBA" id="ARBA00022801"/>
    </source>
</evidence>
<dbReference type="CDD" id="cd01285">
    <property type="entry name" value="nucleoside_deaminase"/>
    <property type="match status" value="1"/>
</dbReference>
<protein>
    <submittedName>
        <fullName evidence="6">Nucleoside deaminase</fullName>
    </submittedName>
</protein>
<feature type="domain" description="CMP/dCMP-type deaminase" evidence="5">
    <location>
        <begin position="1"/>
        <end position="114"/>
    </location>
</feature>
<evidence type="ECO:0000313" key="7">
    <source>
        <dbReference type="Proteomes" id="UP000824014"/>
    </source>
</evidence>
<evidence type="ECO:0000259" key="5">
    <source>
        <dbReference type="PROSITE" id="PS51747"/>
    </source>
</evidence>
<keyword evidence="2" id="KW-0479">Metal-binding</keyword>
<evidence type="ECO:0000313" key="6">
    <source>
        <dbReference type="EMBL" id="HIZ15473.1"/>
    </source>
</evidence>
<dbReference type="FunFam" id="3.40.140.10:FF:000011">
    <property type="entry name" value="tRNA-specific adenosine deaminase"/>
    <property type="match status" value="1"/>
</dbReference>
<dbReference type="AlphaFoldDB" id="A0A9D2DEI4"/>
<reference evidence="6" key="1">
    <citation type="journal article" date="2021" name="PeerJ">
        <title>Extensive microbial diversity within the chicken gut microbiome revealed by metagenomics and culture.</title>
        <authorList>
            <person name="Gilroy R."/>
            <person name="Ravi A."/>
            <person name="Getino M."/>
            <person name="Pursley I."/>
            <person name="Horton D.L."/>
            <person name="Alikhan N.F."/>
            <person name="Baker D."/>
            <person name="Gharbi K."/>
            <person name="Hall N."/>
            <person name="Watson M."/>
            <person name="Adriaenssens E.M."/>
            <person name="Foster-Nyarko E."/>
            <person name="Jarju S."/>
            <person name="Secka A."/>
            <person name="Antonio M."/>
            <person name="Oren A."/>
            <person name="Chaudhuri R.R."/>
            <person name="La Ragione R."/>
            <person name="Hildebrand F."/>
            <person name="Pallen M.J."/>
        </authorList>
    </citation>
    <scope>NUCLEOTIDE SEQUENCE</scope>
    <source>
        <strain evidence="6">ChiHjej11B10-19426</strain>
    </source>
</reference>
<dbReference type="Proteomes" id="UP000824014">
    <property type="component" value="Unassembled WGS sequence"/>
</dbReference>
<comment type="caution">
    <text evidence="6">The sequence shown here is derived from an EMBL/GenBank/DDBJ whole genome shotgun (WGS) entry which is preliminary data.</text>
</comment>
<gene>
    <name evidence="6" type="ORF">H9816_06145</name>
</gene>
<keyword evidence="4" id="KW-0862">Zinc</keyword>
<dbReference type="PANTHER" id="PTHR11079:SF161">
    <property type="entry name" value="CMP_DCMP-TYPE DEAMINASE DOMAIN-CONTAINING PROTEIN"/>
    <property type="match status" value="1"/>
</dbReference>
<dbReference type="PANTHER" id="PTHR11079">
    <property type="entry name" value="CYTOSINE DEAMINASE FAMILY MEMBER"/>
    <property type="match status" value="1"/>
</dbReference>
<dbReference type="GO" id="GO:0006152">
    <property type="term" value="P:purine nucleoside catabolic process"/>
    <property type="evidence" value="ECO:0007669"/>
    <property type="project" value="TreeGrafter"/>
</dbReference>
<dbReference type="GO" id="GO:0008270">
    <property type="term" value="F:zinc ion binding"/>
    <property type="evidence" value="ECO:0007669"/>
    <property type="project" value="InterPro"/>
</dbReference>
<dbReference type="Pfam" id="PF00383">
    <property type="entry name" value="dCMP_cyt_deam_1"/>
    <property type="match status" value="1"/>
</dbReference>
<dbReference type="InterPro" id="IPR016193">
    <property type="entry name" value="Cytidine_deaminase-like"/>
</dbReference>
<comment type="similarity">
    <text evidence="1">Belongs to the cytidine and deoxycytidylate deaminase family.</text>
</comment>
<evidence type="ECO:0000256" key="1">
    <source>
        <dbReference type="ARBA" id="ARBA00006576"/>
    </source>
</evidence>
<proteinExistence type="inferred from homology"/>
<dbReference type="InterPro" id="IPR002125">
    <property type="entry name" value="CMP_dCMP_dom"/>
</dbReference>
<reference evidence="6" key="2">
    <citation type="submission" date="2021-04" db="EMBL/GenBank/DDBJ databases">
        <authorList>
            <person name="Gilroy R."/>
        </authorList>
    </citation>
    <scope>NUCLEOTIDE SEQUENCE</scope>
    <source>
        <strain evidence="6">ChiHjej11B10-19426</strain>
    </source>
</reference>
<dbReference type="PROSITE" id="PS51747">
    <property type="entry name" value="CYT_DCMP_DEAMINASES_2"/>
    <property type="match status" value="1"/>
</dbReference>
<accession>A0A9D2DEI4</accession>
<dbReference type="SUPFAM" id="SSF53927">
    <property type="entry name" value="Cytidine deaminase-like"/>
    <property type="match status" value="1"/>
</dbReference>
<organism evidence="6 7">
    <name type="scientific">Candidatus Tidjanibacter faecipullorum</name>
    <dbReference type="NCBI Taxonomy" id="2838766"/>
    <lineage>
        <taxon>Bacteria</taxon>
        <taxon>Pseudomonadati</taxon>
        <taxon>Bacteroidota</taxon>
        <taxon>Bacteroidia</taxon>
        <taxon>Bacteroidales</taxon>
        <taxon>Rikenellaceae</taxon>
        <taxon>Tidjanibacter</taxon>
    </lineage>
</organism>
<dbReference type="EMBL" id="DXCC01000020">
    <property type="protein sequence ID" value="HIZ15473.1"/>
    <property type="molecule type" value="Genomic_DNA"/>
</dbReference>
<dbReference type="PROSITE" id="PS00903">
    <property type="entry name" value="CYT_DCMP_DEAMINASES_1"/>
    <property type="match status" value="1"/>
</dbReference>
<dbReference type="InterPro" id="IPR016192">
    <property type="entry name" value="APOBEC/CMP_deaminase_Zn-bd"/>
</dbReference>
<sequence length="155" mass="17068">MTKEELMREAIRLSVENVAQGGGPFGAVIVRDGEVVATGVNRVTASCDPTAHAEVSAIRAAAARLGTFDLSGCEIYSSCEPCPMCLGAIYWARLDRLYYAGDRNDAERAGFDDSMIYREIVLDPSERQLHTERLLGDEALAAFEAWRAKEDRTDY</sequence>
<evidence type="ECO:0000256" key="4">
    <source>
        <dbReference type="ARBA" id="ARBA00022833"/>
    </source>
</evidence>
<evidence type="ECO:0000256" key="2">
    <source>
        <dbReference type="ARBA" id="ARBA00022723"/>
    </source>
</evidence>